<accession>A0AAP2C8H5</accession>
<evidence type="ECO:0000313" key="2">
    <source>
        <dbReference type="EMBL" id="MBS7455839.1"/>
    </source>
</evidence>
<comment type="caution">
    <text evidence="2">The sequence shown here is derived from an EMBL/GenBank/DDBJ whole genome shotgun (WGS) entry which is preliminary data.</text>
</comment>
<feature type="domain" description="General stress protein FMN-binding split barrel" evidence="1">
    <location>
        <begin position="12"/>
        <end position="150"/>
    </location>
</feature>
<dbReference type="EMBL" id="JAGQFT020000001">
    <property type="protein sequence ID" value="MBS7455839.1"/>
    <property type="molecule type" value="Genomic_DNA"/>
</dbReference>
<name>A0AAP2C8H5_9GAMM</name>
<dbReference type="PANTHER" id="PTHR34818">
    <property type="entry name" value="PROTEIN BLI-3"/>
    <property type="match status" value="1"/>
</dbReference>
<sequence length="167" mass="18188">MENNADHTRSLHELGELIDGIDVAMLTTRTASGGMVSRPLQTLRMEPSGDLLFFTSASSGKVDELTQHPEVNLGYAEPDKQVYVSVRGTATIERDRALIDDLWTPMAKAFFPEGKDDPDLVVLRVRIESADYWTGSGNFVGRAIGFARALAGEGSSAMGEHGHIEPR</sequence>
<gene>
    <name evidence="2" type="ORF">KB893_001670</name>
</gene>
<dbReference type="Proteomes" id="UP000675747">
    <property type="component" value="Unassembled WGS sequence"/>
</dbReference>
<dbReference type="InterPro" id="IPR038725">
    <property type="entry name" value="YdaG_split_barrel_FMN-bd"/>
</dbReference>
<dbReference type="InterPro" id="IPR012349">
    <property type="entry name" value="Split_barrel_FMN-bd"/>
</dbReference>
<dbReference type="SUPFAM" id="SSF50475">
    <property type="entry name" value="FMN-binding split barrel"/>
    <property type="match status" value="1"/>
</dbReference>
<dbReference type="InterPro" id="IPR052917">
    <property type="entry name" value="Stress-Dev_Protein"/>
</dbReference>
<evidence type="ECO:0000313" key="3">
    <source>
        <dbReference type="Proteomes" id="UP000675747"/>
    </source>
</evidence>
<dbReference type="RefSeq" id="WP_213173344.1">
    <property type="nucleotide sequence ID" value="NZ_JAGQFT020000001.1"/>
</dbReference>
<dbReference type="PANTHER" id="PTHR34818:SF1">
    <property type="entry name" value="PROTEIN BLI-3"/>
    <property type="match status" value="1"/>
</dbReference>
<dbReference type="AlphaFoldDB" id="A0AAP2C8H5"/>
<organism evidence="2 3">
    <name type="scientific">Coralloluteibacterium stylophorae</name>
    <dbReference type="NCBI Taxonomy" id="1776034"/>
    <lineage>
        <taxon>Bacteria</taxon>
        <taxon>Pseudomonadati</taxon>
        <taxon>Pseudomonadota</taxon>
        <taxon>Gammaproteobacteria</taxon>
        <taxon>Lysobacterales</taxon>
        <taxon>Lysobacteraceae</taxon>
        <taxon>Coralloluteibacterium</taxon>
    </lineage>
</organism>
<keyword evidence="3" id="KW-1185">Reference proteome</keyword>
<reference evidence="2 3" key="1">
    <citation type="journal article" date="2021" name="Microbiol. Resour. Announc.">
        <title>Draft Genome Sequence of Coralloluteibacterium stylophorae LMG 29479T.</title>
        <authorList>
            <person name="Karlyshev A.V."/>
            <person name="Kudryashova E.B."/>
            <person name="Ariskina E.V."/>
            <person name="Conroy A.P."/>
            <person name="Abidueva E.Y."/>
        </authorList>
    </citation>
    <scope>NUCLEOTIDE SEQUENCE [LARGE SCALE GENOMIC DNA]</scope>
    <source>
        <strain evidence="2 3">LMG 29479</strain>
    </source>
</reference>
<dbReference type="Pfam" id="PF16242">
    <property type="entry name" value="Pyrid_ox_like"/>
    <property type="match status" value="1"/>
</dbReference>
<proteinExistence type="predicted"/>
<dbReference type="Gene3D" id="2.30.110.10">
    <property type="entry name" value="Electron Transport, Fmn-binding Protein, Chain A"/>
    <property type="match status" value="1"/>
</dbReference>
<protein>
    <submittedName>
        <fullName evidence="2">Pyridoxamine 5'-phosphate oxidase family protein</fullName>
    </submittedName>
</protein>
<evidence type="ECO:0000259" key="1">
    <source>
        <dbReference type="Pfam" id="PF16242"/>
    </source>
</evidence>